<protein>
    <submittedName>
        <fullName evidence="2">DUF3467 domain-containing protein</fullName>
    </submittedName>
</protein>
<comment type="caution">
    <text evidence="2">The sequence shown here is derived from an EMBL/GenBank/DDBJ whole genome shotgun (WGS) entry which is preliminary data.</text>
</comment>
<feature type="compositionally biased region" description="Polar residues" evidence="1">
    <location>
        <begin position="1"/>
        <end position="10"/>
    </location>
</feature>
<dbReference type="RefSeq" id="WP_121168356.1">
    <property type="nucleotide sequence ID" value="NZ_RAPE01000004.1"/>
</dbReference>
<dbReference type="InterPro" id="IPR021857">
    <property type="entry name" value="DUF3467"/>
</dbReference>
<name>A0A3A8ARM0_9RHOB</name>
<organism evidence="2 3">
    <name type="scientific">Roseovarius spongiae</name>
    <dbReference type="NCBI Taxonomy" id="2320272"/>
    <lineage>
        <taxon>Bacteria</taxon>
        <taxon>Pseudomonadati</taxon>
        <taxon>Pseudomonadota</taxon>
        <taxon>Alphaproteobacteria</taxon>
        <taxon>Rhodobacterales</taxon>
        <taxon>Roseobacteraceae</taxon>
        <taxon>Roseovarius</taxon>
    </lineage>
</organism>
<dbReference type="Proteomes" id="UP000281128">
    <property type="component" value="Unassembled WGS sequence"/>
</dbReference>
<gene>
    <name evidence="2" type="ORF">D6850_14845</name>
</gene>
<feature type="region of interest" description="Disordered" evidence="1">
    <location>
        <begin position="1"/>
        <end position="36"/>
    </location>
</feature>
<reference evidence="2 3" key="1">
    <citation type="submission" date="2018-09" db="EMBL/GenBank/DDBJ databases">
        <title>Roseovarius spongiae sp. nov., isolated from a marine sponge.</title>
        <authorList>
            <person name="Zhuang L."/>
            <person name="Luo L."/>
        </authorList>
    </citation>
    <scope>NUCLEOTIDE SEQUENCE [LARGE SCALE GENOMIC DNA]</scope>
    <source>
        <strain evidence="2 3">HN-E21</strain>
    </source>
</reference>
<dbReference type="AlphaFoldDB" id="A0A3A8ARM0"/>
<evidence type="ECO:0000313" key="2">
    <source>
        <dbReference type="EMBL" id="RKF13560.1"/>
    </source>
</evidence>
<evidence type="ECO:0000256" key="1">
    <source>
        <dbReference type="SAM" id="MobiDB-lite"/>
    </source>
</evidence>
<proteinExistence type="predicted"/>
<accession>A0A3A8ARM0</accession>
<sequence>MTKKNGTSKSAKAAARAEPQDTGPVSDAAAAEERRVRLDTSRMKSSYCNVCNATSTREEVVINFGLNQSWDRTEGDLEIEIQHRIIMSPHAAGKLREVLNELIGEYEGRYGPLQD</sequence>
<dbReference type="EMBL" id="RAPE01000004">
    <property type="protein sequence ID" value="RKF13560.1"/>
    <property type="molecule type" value="Genomic_DNA"/>
</dbReference>
<dbReference type="OrthoDB" id="9798280at2"/>
<keyword evidence="3" id="KW-1185">Reference proteome</keyword>
<dbReference type="Pfam" id="PF11950">
    <property type="entry name" value="DUF3467"/>
    <property type="match status" value="1"/>
</dbReference>
<evidence type="ECO:0000313" key="3">
    <source>
        <dbReference type="Proteomes" id="UP000281128"/>
    </source>
</evidence>